<accession>A0A9P1DA26</accession>
<dbReference type="OrthoDB" id="416496at2759"/>
<dbReference type="InterPro" id="IPR029063">
    <property type="entry name" value="SAM-dependent_MTases_sf"/>
</dbReference>
<dbReference type="AlphaFoldDB" id="A0A9P1DA26"/>
<organism evidence="2">
    <name type="scientific">Cladocopium goreaui</name>
    <dbReference type="NCBI Taxonomy" id="2562237"/>
    <lineage>
        <taxon>Eukaryota</taxon>
        <taxon>Sar</taxon>
        <taxon>Alveolata</taxon>
        <taxon>Dinophyceae</taxon>
        <taxon>Suessiales</taxon>
        <taxon>Symbiodiniaceae</taxon>
        <taxon>Cladocopium</taxon>
    </lineage>
</organism>
<dbReference type="InterPro" id="IPR029056">
    <property type="entry name" value="Ribokinase-like"/>
</dbReference>
<dbReference type="CDD" id="cd11715">
    <property type="entry name" value="THUMP_AdoMetMT"/>
    <property type="match status" value="1"/>
</dbReference>
<protein>
    <submittedName>
        <fullName evidence="3">ATP-dependent (S)-NAD(P)H-hydrate dehydratase 2 (ATP-dependent NAD(P)HX dehydratase 2)</fullName>
    </submittedName>
</protein>
<keyword evidence="4" id="KW-1185">Reference proteome</keyword>
<dbReference type="EMBL" id="CAMXCT010003924">
    <property type="protein sequence ID" value="CAI4006939.1"/>
    <property type="molecule type" value="Genomic_DNA"/>
</dbReference>
<dbReference type="Proteomes" id="UP001152797">
    <property type="component" value="Unassembled WGS sequence"/>
</dbReference>
<gene>
    <name evidence="2" type="ORF">C1SCF055_LOCUS32535</name>
</gene>
<dbReference type="GO" id="GO:0008990">
    <property type="term" value="F:rRNA (guanine-N2-)-methyltransferase activity"/>
    <property type="evidence" value="ECO:0007669"/>
    <property type="project" value="TreeGrafter"/>
</dbReference>
<comment type="caution">
    <text evidence="2">The sequence shown here is derived from an EMBL/GenBank/DDBJ whole genome shotgun (WGS) entry which is preliminary data.</text>
</comment>
<dbReference type="GO" id="GO:0070043">
    <property type="term" value="F:rRNA (guanine-N7-)-methyltransferase activity"/>
    <property type="evidence" value="ECO:0007669"/>
    <property type="project" value="TreeGrafter"/>
</dbReference>
<dbReference type="PROSITE" id="PS51383">
    <property type="entry name" value="YJEF_C_3"/>
    <property type="match status" value="1"/>
</dbReference>
<evidence type="ECO:0000313" key="4">
    <source>
        <dbReference type="Proteomes" id="UP001152797"/>
    </source>
</evidence>
<dbReference type="GO" id="GO:0016836">
    <property type="term" value="F:hydro-lyase activity"/>
    <property type="evidence" value="ECO:0007669"/>
    <property type="project" value="InterPro"/>
</dbReference>
<dbReference type="PANTHER" id="PTHR47313:SF1">
    <property type="entry name" value="RIBOSOMAL RNA LARGE SUBUNIT METHYLTRANSFERASE K_L"/>
    <property type="match status" value="1"/>
</dbReference>
<dbReference type="Gene3D" id="3.40.50.150">
    <property type="entry name" value="Vaccinia Virus protein VP39"/>
    <property type="match status" value="1"/>
</dbReference>
<reference evidence="3 4" key="2">
    <citation type="submission" date="2024-05" db="EMBL/GenBank/DDBJ databases">
        <authorList>
            <person name="Chen Y."/>
            <person name="Shah S."/>
            <person name="Dougan E. K."/>
            <person name="Thang M."/>
            <person name="Chan C."/>
        </authorList>
    </citation>
    <scope>NUCLEOTIDE SEQUENCE [LARGE SCALE GENOMIC DNA]</scope>
</reference>
<sequence length="747" mass="82813">MASLAKSAAKGAVAQLESAASRALEPRRLYFDTAPGLEKMLQRELEAFQLGSVALTPRAGELWLTAPESALWRATLQSRVLLGARLGVGDVFHAGYESTLSNYVAGIPWPDYLWFRAEPLGPPLKVQAEKSRLYHTDVIERGVLSGIEKRRQFFMGLKLQNKDDGNFYGRKEREGPPFPTVHVNLSQNECHMSVAATAAPHARAYELALDEGQMEQEEEMRGSPWLLEPAHAAACVMRANLFRHLEESARSGQKLCVWDPFCGKGTLLLEALGIAMGVPPASPAMMMPFQQFPEFNQMHFQEVLRSLQLTPHPDVGEMLLLGSHEEQPHLVHLANLNLQAFARSVPRPRAPSMWTQAWAPPGSNEAQDLTTLATQRLPCPTAFHSLPAASIAERIRSHRPLIITSVPYGKKADARKDQRAYKRFGQLIRSMDVRDVYCVSAREDFKRLTGLDWRAELRFSASGVWLELLRWTGREASELHFISSQPRVRKKRKEVRPKDEVPVVEETAAEDAVRTANHRKKPKRWLMQRVRPRKKLISPAQHSAESTCIKVASAGYVGYVVCLTTSETAKVVLIVALLVVSSASAVSPVQFWPPLKEASKSSAMEKLTADIEQIKACVTPSKIWTQFSASTGLDPSIDHFQEFAAVDLRGFQRGGRLITCLWPKGCYLPVIIFSVDETKGLAAVLIGRRSVVRSRAFSAEQFLRETAPPLDGLSYKGQGGRVGIFGGSGDYTGAPYYAGHLHAGAEK</sequence>
<proteinExistence type="predicted"/>
<dbReference type="InterPro" id="IPR000631">
    <property type="entry name" value="CARKD"/>
</dbReference>
<evidence type="ECO:0000313" key="3">
    <source>
        <dbReference type="EMBL" id="CAL4794251.1"/>
    </source>
</evidence>
<name>A0A9P1DA26_9DINO</name>
<dbReference type="EMBL" id="CAMXCT030003924">
    <property type="protein sequence ID" value="CAL4794251.1"/>
    <property type="molecule type" value="Genomic_DNA"/>
</dbReference>
<evidence type="ECO:0000259" key="1">
    <source>
        <dbReference type="PROSITE" id="PS51383"/>
    </source>
</evidence>
<dbReference type="Gene3D" id="3.40.1190.20">
    <property type="match status" value="1"/>
</dbReference>
<reference evidence="2" key="1">
    <citation type="submission" date="2022-10" db="EMBL/GenBank/DDBJ databases">
        <authorList>
            <person name="Chen Y."/>
            <person name="Dougan E. K."/>
            <person name="Chan C."/>
            <person name="Rhodes N."/>
            <person name="Thang M."/>
        </authorList>
    </citation>
    <scope>NUCLEOTIDE SEQUENCE</scope>
</reference>
<feature type="domain" description="YjeF C-terminal" evidence="1">
    <location>
        <begin position="699"/>
        <end position="747"/>
    </location>
</feature>
<dbReference type="PANTHER" id="PTHR47313">
    <property type="entry name" value="RIBOSOMAL RNA LARGE SUBUNIT METHYLTRANSFERASE K/L"/>
    <property type="match status" value="1"/>
</dbReference>
<dbReference type="Gene3D" id="3.30.2130.30">
    <property type="match status" value="1"/>
</dbReference>
<evidence type="ECO:0000313" key="2">
    <source>
        <dbReference type="EMBL" id="CAI4006939.1"/>
    </source>
</evidence>
<dbReference type="EMBL" id="CAMXCT020003924">
    <property type="protein sequence ID" value="CAL1160314.1"/>
    <property type="molecule type" value="Genomic_DNA"/>
</dbReference>